<accession>A0ABN9R6A9</accession>
<keyword evidence="2" id="KW-0812">Transmembrane</keyword>
<feature type="signal peptide" evidence="3">
    <location>
        <begin position="1"/>
        <end position="24"/>
    </location>
</feature>
<evidence type="ECO:0008006" key="6">
    <source>
        <dbReference type="Google" id="ProtNLM"/>
    </source>
</evidence>
<feature type="region of interest" description="Disordered" evidence="1">
    <location>
        <begin position="21"/>
        <end position="78"/>
    </location>
</feature>
<keyword evidence="2" id="KW-0472">Membrane</keyword>
<dbReference type="Proteomes" id="UP001189429">
    <property type="component" value="Unassembled WGS sequence"/>
</dbReference>
<evidence type="ECO:0000256" key="3">
    <source>
        <dbReference type="SAM" id="SignalP"/>
    </source>
</evidence>
<reference evidence="4" key="1">
    <citation type="submission" date="2023-10" db="EMBL/GenBank/DDBJ databases">
        <authorList>
            <person name="Chen Y."/>
            <person name="Shah S."/>
            <person name="Dougan E. K."/>
            <person name="Thang M."/>
            <person name="Chan C."/>
        </authorList>
    </citation>
    <scope>NUCLEOTIDE SEQUENCE [LARGE SCALE GENOMIC DNA]</scope>
</reference>
<name>A0ABN9R6A9_9DINO</name>
<keyword evidence="2" id="KW-1133">Transmembrane helix</keyword>
<sequence length="656" mass="67093">MRGGGGWSMLLMLLFGAALQRGDSHNSSSSSDSNPVRHPSAPDQPEEPDAPPERAPALRAGAHAGGGGGESTPAPRGAGARGLACALAGVGVVALLRRRRWRHRPLASRAPAAPARPCEAAGGRGAHPEAPQWGLVAWALLVGASVSARMWCSVELVAGAAADMDPILASAHVASRAMVLSSLCLAPFASRRALPRSWGPWLAGVCTAPSASLIVTSPVIGLGLTQMMLKLSTLLTALSLDALAGKLRAGWQQRLLGTGTVLAGVAVAAVCGGGVGAAGLALGPVLLVCLAGAAASGAGDVLQARLSAPRPRAPGRPAADEAEATAAVVCQAVSAAVQVVLLWLLAGRAVGGMLAFPTLLRHAHLWAFAGLQGAFFLRSIQILSRKLGLATSFTLSLCGQLVAAAALDAAQGATAALCPTRLLGLGLVMCGAALSAGRSAKGTPQLPRVVRCEGEEAVTERHRQHQEGGWQQPDGEPLQRGRPREGEIVRLVTGSPSEFHQREAIVTEVAEAHCTVVVLEPSRRFGVGVCWPGFGDVVAVSSAFCLGERVVIEGLRGATTRHLNKLTGTIVPHPEEERLGHPTFVHKAASPDRPRLALLVALDDPKAAGETSVLLEARFLLPRGVGCSSGCAALDLDAALVSLGAGPRWAQTGVGA</sequence>
<gene>
    <name evidence="4" type="ORF">PCOR1329_LOCUS18001</name>
</gene>
<feature type="region of interest" description="Disordered" evidence="1">
    <location>
        <begin position="460"/>
        <end position="482"/>
    </location>
</feature>
<dbReference type="InterPro" id="IPR006750">
    <property type="entry name" value="YdcZ"/>
</dbReference>
<feature type="chain" id="PRO_5046060142" description="Solute carrier family 40 protein" evidence="3">
    <location>
        <begin position="25"/>
        <end position="656"/>
    </location>
</feature>
<feature type="transmembrane region" description="Helical" evidence="2">
    <location>
        <begin position="281"/>
        <end position="303"/>
    </location>
</feature>
<evidence type="ECO:0000256" key="1">
    <source>
        <dbReference type="SAM" id="MobiDB-lite"/>
    </source>
</evidence>
<protein>
    <recommendedName>
        <fullName evidence="6">Solute carrier family 40 protein</fullName>
    </recommendedName>
</protein>
<feature type="transmembrane region" description="Helical" evidence="2">
    <location>
        <begin position="324"/>
        <end position="346"/>
    </location>
</feature>
<keyword evidence="3" id="KW-0732">Signal</keyword>
<comment type="caution">
    <text evidence="4">The sequence shown here is derived from an EMBL/GenBank/DDBJ whole genome shotgun (WGS) entry which is preliminary data.</text>
</comment>
<proteinExistence type="predicted"/>
<feature type="transmembrane region" description="Helical" evidence="2">
    <location>
        <begin position="78"/>
        <end position="96"/>
    </location>
</feature>
<evidence type="ECO:0000313" key="5">
    <source>
        <dbReference type="Proteomes" id="UP001189429"/>
    </source>
</evidence>
<keyword evidence="5" id="KW-1185">Reference proteome</keyword>
<feature type="transmembrane region" description="Helical" evidence="2">
    <location>
        <begin position="255"/>
        <end position="275"/>
    </location>
</feature>
<organism evidence="4 5">
    <name type="scientific">Prorocentrum cordatum</name>
    <dbReference type="NCBI Taxonomy" id="2364126"/>
    <lineage>
        <taxon>Eukaryota</taxon>
        <taxon>Sar</taxon>
        <taxon>Alveolata</taxon>
        <taxon>Dinophyceae</taxon>
        <taxon>Prorocentrales</taxon>
        <taxon>Prorocentraceae</taxon>
        <taxon>Prorocentrum</taxon>
    </lineage>
</organism>
<dbReference type="Pfam" id="PF04657">
    <property type="entry name" value="DMT_YdcZ"/>
    <property type="match status" value="1"/>
</dbReference>
<feature type="compositionally biased region" description="Low complexity" evidence="1">
    <location>
        <begin position="107"/>
        <end position="121"/>
    </location>
</feature>
<evidence type="ECO:0000313" key="4">
    <source>
        <dbReference type="EMBL" id="CAK0814372.1"/>
    </source>
</evidence>
<dbReference type="EMBL" id="CAUYUJ010005625">
    <property type="protein sequence ID" value="CAK0814372.1"/>
    <property type="molecule type" value="Genomic_DNA"/>
</dbReference>
<feature type="region of interest" description="Disordered" evidence="1">
    <location>
        <begin position="106"/>
        <end position="125"/>
    </location>
</feature>
<feature type="compositionally biased region" description="Low complexity" evidence="1">
    <location>
        <begin position="25"/>
        <end position="43"/>
    </location>
</feature>
<evidence type="ECO:0000256" key="2">
    <source>
        <dbReference type="SAM" id="Phobius"/>
    </source>
</evidence>